<feature type="domain" description="Hexokinase C-terminal" evidence="14">
    <location>
        <begin position="247"/>
        <end position="494"/>
    </location>
</feature>
<dbReference type="EC" id="2.7.1.-" evidence="12"/>
<dbReference type="Gene3D" id="3.40.367.20">
    <property type="match status" value="1"/>
</dbReference>
<evidence type="ECO:0000256" key="11">
    <source>
        <dbReference type="ARBA" id="ARBA00048160"/>
    </source>
</evidence>
<evidence type="ECO:0000256" key="3">
    <source>
        <dbReference type="ARBA" id="ARBA00009225"/>
    </source>
</evidence>
<evidence type="ECO:0000256" key="1">
    <source>
        <dbReference type="ARBA" id="ARBA00004888"/>
    </source>
</evidence>
<evidence type="ECO:0000259" key="14">
    <source>
        <dbReference type="Pfam" id="PF03727"/>
    </source>
</evidence>
<keyword evidence="7 12" id="KW-0067">ATP-binding</keyword>
<dbReference type="FunFam" id="3.40.367.20:FF:000003">
    <property type="entry name" value="Phosphotransferase"/>
    <property type="match status" value="1"/>
</dbReference>
<evidence type="ECO:0000256" key="7">
    <source>
        <dbReference type="ARBA" id="ARBA00022840"/>
    </source>
</evidence>
<dbReference type="EMBL" id="CP136891">
    <property type="protein sequence ID" value="WOK99076.1"/>
    <property type="molecule type" value="Genomic_DNA"/>
</dbReference>
<dbReference type="Pfam" id="PF00349">
    <property type="entry name" value="Hexokinase_1"/>
    <property type="match status" value="1"/>
</dbReference>
<dbReference type="PROSITE" id="PS51748">
    <property type="entry name" value="HEXOKINASE_2"/>
    <property type="match status" value="1"/>
</dbReference>
<feature type="domain" description="Hexokinase N-terminal" evidence="13">
    <location>
        <begin position="41"/>
        <end position="240"/>
    </location>
</feature>
<evidence type="ECO:0000256" key="10">
    <source>
        <dbReference type="ARBA" id="ARBA00047905"/>
    </source>
</evidence>
<evidence type="ECO:0000256" key="2">
    <source>
        <dbReference type="ARBA" id="ARBA00005028"/>
    </source>
</evidence>
<dbReference type="AlphaFoldDB" id="A0AAQ3JZA9"/>
<dbReference type="GO" id="GO:0005739">
    <property type="term" value="C:mitochondrion"/>
    <property type="evidence" value="ECO:0007669"/>
    <property type="project" value="UniProtKB-ARBA"/>
</dbReference>
<comment type="catalytic activity">
    <reaction evidence="10">
        <text>D-fructose + ATP = D-fructose 6-phosphate + ADP + H(+)</text>
        <dbReference type="Rhea" id="RHEA:16125"/>
        <dbReference type="ChEBI" id="CHEBI:15378"/>
        <dbReference type="ChEBI" id="CHEBI:30616"/>
        <dbReference type="ChEBI" id="CHEBI:37721"/>
        <dbReference type="ChEBI" id="CHEBI:61527"/>
        <dbReference type="ChEBI" id="CHEBI:456216"/>
        <dbReference type="EC" id="2.7.1.1"/>
    </reaction>
    <physiologicalReaction direction="left-to-right" evidence="10">
        <dbReference type="Rhea" id="RHEA:16126"/>
    </physiologicalReaction>
</comment>
<evidence type="ECO:0000259" key="13">
    <source>
        <dbReference type="Pfam" id="PF00349"/>
    </source>
</evidence>
<evidence type="ECO:0000256" key="12">
    <source>
        <dbReference type="RuleBase" id="RU362007"/>
    </source>
</evidence>
<dbReference type="Proteomes" id="UP001327560">
    <property type="component" value="Chromosome 2"/>
</dbReference>
<keyword evidence="4 12" id="KW-0808">Transferase</keyword>
<gene>
    <name evidence="15" type="ORF">Cni_G07788</name>
</gene>
<sequence>MGRVRLGVAVGCAVVTCAIAAALVGRRARSWWRWGRAVEVVREFEEGCATPVGRLRQVVDAMVVEMHAGLASDGGSKLKMLHTFVDTLPNGNEDGVYYAIDLDANSCRVLRVELGGRGSKIINHRVEKHKIPQELEYSASEEVFDFIASTLKRFVEREENVINLVPDEKKELGFTVSFPVRQLSVSSGVLIKWSKGFTIEDVVGKDVSQCLEDAMSKNGLNMRVAALVNDSVGTLALGHYYDQDTVAAVIIGTGTNACYIERCDAIIKCQGLLTNSGGMVVNMEWGNFWSSHLPRTSYDIALDDESPNRNDQGFEKMISEMYLGEIVRRVLLRIADESDIFGDSTHHLSVPFILRTSLMAAIHEDDSPDLREVGKILEETLQMLNTSLKVRMLVASVCDIVTKRAARLVAAGIIGILKKIGRDGIGSIASGRSKGTSRRTVVTIERGLYTDYSMFREYMNEAISEILGEQVSQNVVLRVSEDGSGIGTALLAAVYSSKR</sequence>
<dbReference type="PANTHER" id="PTHR19443:SF6">
    <property type="entry name" value="HEXOKINASE-4"/>
    <property type="match status" value="1"/>
</dbReference>
<evidence type="ECO:0000256" key="6">
    <source>
        <dbReference type="ARBA" id="ARBA00022777"/>
    </source>
</evidence>
<dbReference type="InterPro" id="IPR043129">
    <property type="entry name" value="ATPase_NBD"/>
</dbReference>
<dbReference type="Pfam" id="PF03727">
    <property type="entry name" value="Hexokinase_2"/>
    <property type="match status" value="1"/>
</dbReference>
<dbReference type="Gene3D" id="3.30.420.40">
    <property type="match status" value="1"/>
</dbReference>
<evidence type="ECO:0000256" key="4">
    <source>
        <dbReference type="ARBA" id="ARBA00022679"/>
    </source>
</evidence>
<dbReference type="GO" id="GO:0006096">
    <property type="term" value="P:glycolytic process"/>
    <property type="evidence" value="ECO:0007669"/>
    <property type="project" value="UniProtKB-KW"/>
</dbReference>
<comment type="pathway">
    <text evidence="2">Carbohydrate metabolism; hexose metabolism.</text>
</comment>
<keyword evidence="16" id="KW-1185">Reference proteome</keyword>
<dbReference type="PANTHER" id="PTHR19443">
    <property type="entry name" value="HEXOKINASE"/>
    <property type="match status" value="1"/>
</dbReference>
<dbReference type="InterPro" id="IPR022672">
    <property type="entry name" value="Hexokinase_N"/>
</dbReference>
<dbReference type="GO" id="GO:0004340">
    <property type="term" value="F:glucokinase activity"/>
    <property type="evidence" value="ECO:0007669"/>
    <property type="project" value="UniProtKB-ARBA"/>
</dbReference>
<protein>
    <recommendedName>
        <fullName evidence="12">Phosphotransferase</fullName>
        <ecNumber evidence="12">2.7.1.-</ecNumber>
    </recommendedName>
</protein>
<dbReference type="PRINTS" id="PR00475">
    <property type="entry name" value="HEXOKINASE"/>
</dbReference>
<name>A0AAQ3JZA9_9LILI</name>
<evidence type="ECO:0000256" key="5">
    <source>
        <dbReference type="ARBA" id="ARBA00022741"/>
    </source>
</evidence>
<comment type="pathway">
    <text evidence="1">Carbohydrate degradation; glycolysis; D-glyceraldehyde 3-phosphate and glycerone phosphate from D-glucose: step 1/4.</text>
</comment>
<comment type="catalytic activity">
    <reaction evidence="11">
        <text>D-glucose + ATP = D-glucose 6-phosphate + ADP + H(+)</text>
        <dbReference type="Rhea" id="RHEA:17825"/>
        <dbReference type="ChEBI" id="CHEBI:4167"/>
        <dbReference type="ChEBI" id="CHEBI:15378"/>
        <dbReference type="ChEBI" id="CHEBI:30616"/>
        <dbReference type="ChEBI" id="CHEBI:61548"/>
        <dbReference type="ChEBI" id="CHEBI:456216"/>
        <dbReference type="EC" id="2.7.1.1"/>
    </reaction>
    <physiologicalReaction direction="left-to-right" evidence="11">
        <dbReference type="Rhea" id="RHEA:17826"/>
    </physiologicalReaction>
</comment>
<keyword evidence="6 12" id="KW-0418">Kinase</keyword>
<dbReference type="InterPro" id="IPR022673">
    <property type="entry name" value="Hexokinase_C"/>
</dbReference>
<dbReference type="GO" id="GO:0009749">
    <property type="term" value="P:response to glucose"/>
    <property type="evidence" value="ECO:0007669"/>
    <property type="project" value="UniProtKB-ARBA"/>
</dbReference>
<reference evidence="15 16" key="1">
    <citation type="submission" date="2023-10" db="EMBL/GenBank/DDBJ databases">
        <title>Chromosome-scale genome assembly provides insights into flower coloration mechanisms of Canna indica.</title>
        <authorList>
            <person name="Li C."/>
        </authorList>
    </citation>
    <scope>NUCLEOTIDE SEQUENCE [LARGE SCALE GENOMIC DNA]</scope>
    <source>
        <tissue evidence="15">Flower</tissue>
    </source>
</reference>
<evidence type="ECO:0000256" key="8">
    <source>
        <dbReference type="ARBA" id="ARBA00023152"/>
    </source>
</evidence>
<keyword evidence="8 12" id="KW-0324">Glycolysis</keyword>
<dbReference type="InterPro" id="IPR001312">
    <property type="entry name" value="Hexokinase"/>
</dbReference>
<comment type="catalytic activity">
    <reaction evidence="9">
        <text>a D-hexose + ATP = a D-hexose 6-phosphate + ADP + H(+)</text>
        <dbReference type="Rhea" id="RHEA:22740"/>
        <dbReference type="ChEBI" id="CHEBI:4194"/>
        <dbReference type="ChEBI" id="CHEBI:15378"/>
        <dbReference type="ChEBI" id="CHEBI:30616"/>
        <dbReference type="ChEBI" id="CHEBI:229467"/>
        <dbReference type="ChEBI" id="CHEBI:456216"/>
        <dbReference type="EC" id="2.7.1.1"/>
    </reaction>
    <physiologicalReaction direction="left-to-right" evidence="9">
        <dbReference type="Rhea" id="RHEA:22741"/>
    </physiologicalReaction>
</comment>
<evidence type="ECO:0000256" key="9">
    <source>
        <dbReference type="ARBA" id="ARBA00044613"/>
    </source>
</evidence>
<keyword evidence="5 12" id="KW-0547">Nucleotide-binding</keyword>
<dbReference type="FunFam" id="3.30.420.40:FF:000034">
    <property type="entry name" value="Phosphotransferase"/>
    <property type="match status" value="1"/>
</dbReference>
<comment type="similarity">
    <text evidence="3 12">Belongs to the hexokinase family.</text>
</comment>
<proteinExistence type="inferred from homology"/>
<accession>A0AAQ3JZA9</accession>
<dbReference type="GO" id="GO:0005536">
    <property type="term" value="F:D-glucose binding"/>
    <property type="evidence" value="ECO:0007669"/>
    <property type="project" value="InterPro"/>
</dbReference>
<evidence type="ECO:0000313" key="15">
    <source>
        <dbReference type="EMBL" id="WOK99076.1"/>
    </source>
</evidence>
<organism evidence="15 16">
    <name type="scientific">Canna indica</name>
    <name type="common">Indian-shot</name>
    <dbReference type="NCBI Taxonomy" id="4628"/>
    <lineage>
        <taxon>Eukaryota</taxon>
        <taxon>Viridiplantae</taxon>
        <taxon>Streptophyta</taxon>
        <taxon>Embryophyta</taxon>
        <taxon>Tracheophyta</taxon>
        <taxon>Spermatophyta</taxon>
        <taxon>Magnoliopsida</taxon>
        <taxon>Liliopsida</taxon>
        <taxon>Zingiberales</taxon>
        <taxon>Cannaceae</taxon>
        <taxon>Canna</taxon>
    </lineage>
</organism>
<dbReference type="GO" id="GO:0001678">
    <property type="term" value="P:intracellular glucose homeostasis"/>
    <property type="evidence" value="ECO:0007669"/>
    <property type="project" value="InterPro"/>
</dbReference>
<dbReference type="GO" id="GO:0005829">
    <property type="term" value="C:cytosol"/>
    <property type="evidence" value="ECO:0007669"/>
    <property type="project" value="TreeGrafter"/>
</dbReference>
<dbReference type="GO" id="GO:0005524">
    <property type="term" value="F:ATP binding"/>
    <property type="evidence" value="ECO:0007669"/>
    <property type="project" value="UniProtKB-UniRule"/>
</dbReference>
<dbReference type="CDD" id="cd24020">
    <property type="entry name" value="ASKHA_NBD_HK_plant"/>
    <property type="match status" value="1"/>
</dbReference>
<evidence type="ECO:0000313" key="16">
    <source>
        <dbReference type="Proteomes" id="UP001327560"/>
    </source>
</evidence>
<dbReference type="SUPFAM" id="SSF53067">
    <property type="entry name" value="Actin-like ATPase domain"/>
    <property type="match status" value="2"/>
</dbReference>